<accession>A0A812XZQ8</accession>
<protein>
    <submittedName>
        <fullName evidence="2">Uncharacterized protein</fullName>
    </submittedName>
</protein>
<dbReference type="AlphaFoldDB" id="A0A812XZQ8"/>
<feature type="chain" id="PRO_5032476523" evidence="1">
    <location>
        <begin position="24"/>
        <end position="81"/>
    </location>
</feature>
<gene>
    <name evidence="2" type="ORF">SPIL2461_LOCUS21961</name>
</gene>
<proteinExistence type="predicted"/>
<evidence type="ECO:0000313" key="3">
    <source>
        <dbReference type="Proteomes" id="UP000649617"/>
    </source>
</evidence>
<keyword evidence="1" id="KW-0732">Signal</keyword>
<feature type="signal peptide" evidence="1">
    <location>
        <begin position="1"/>
        <end position="23"/>
    </location>
</feature>
<dbReference type="EMBL" id="CAJNIZ010046748">
    <property type="protein sequence ID" value="CAE7755725.1"/>
    <property type="molecule type" value="Genomic_DNA"/>
</dbReference>
<organism evidence="2 3">
    <name type="scientific">Symbiodinium pilosum</name>
    <name type="common">Dinoflagellate</name>
    <dbReference type="NCBI Taxonomy" id="2952"/>
    <lineage>
        <taxon>Eukaryota</taxon>
        <taxon>Sar</taxon>
        <taxon>Alveolata</taxon>
        <taxon>Dinophyceae</taxon>
        <taxon>Suessiales</taxon>
        <taxon>Symbiodiniaceae</taxon>
        <taxon>Symbiodinium</taxon>
    </lineage>
</organism>
<dbReference type="Proteomes" id="UP000649617">
    <property type="component" value="Unassembled WGS sequence"/>
</dbReference>
<name>A0A812XZQ8_SYMPI</name>
<reference evidence="2" key="1">
    <citation type="submission" date="2021-02" db="EMBL/GenBank/DDBJ databases">
        <authorList>
            <person name="Dougan E. K."/>
            <person name="Rhodes N."/>
            <person name="Thang M."/>
            <person name="Chan C."/>
        </authorList>
    </citation>
    <scope>NUCLEOTIDE SEQUENCE</scope>
</reference>
<comment type="caution">
    <text evidence="2">The sequence shown here is derived from an EMBL/GenBank/DDBJ whole genome shotgun (WGS) entry which is preliminary data.</text>
</comment>
<evidence type="ECO:0000256" key="1">
    <source>
        <dbReference type="SAM" id="SignalP"/>
    </source>
</evidence>
<keyword evidence="3" id="KW-1185">Reference proteome</keyword>
<evidence type="ECO:0000313" key="2">
    <source>
        <dbReference type="EMBL" id="CAE7755725.1"/>
    </source>
</evidence>
<sequence>MNCAPACLLLVAAQSYINDLADAGSDADTDLEARPRLYQSITRAQLGAIVVNELLQGGWLEHLTTCRLVEPEFDAATAVVK</sequence>
<feature type="non-terminal residue" evidence="2">
    <location>
        <position position="81"/>
    </location>
</feature>